<evidence type="ECO:0000256" key="1">
    <source>
        <dbReference type="SAM" id="MobiDB-lite"/>
    </source>
</evidence>
<dbReference type="Proteomes" id="UP000482960">
    <property type="component" value="Unassembled WGS sequence"/>
</dbReference>
<dbReference type="AlphaFoldDB" id="A0A6V8L0V7"/>
<keyword evidence="3" id="KW-1185">Reference proteome</keyword>
<accession>A0A6V8L0V7</accession>
<feature type="compositionally biased region" description="Basic and acidic residues" evidence="1">
    <location>
        <begin position="243"/>
        <end position="259"/>
    </location>
</feature>
<evidence type="ECO:0000313" key="3">
    <source>
        <dbReference type="Proteomes" id="UP000482960"/>
    </source>
</evidence>
<comment type="caution">
    <text evidence="2">The sequence shown here is derived from an EMBL/GenBank/DDBJ whole genome shotgun (WGS) entry which is preliminary data.</text>
</comment>
<proteinExistence type="predicted"/>
<reference evidence="2 3" key="2">
    <citation type="submission" date="2020-03" db="EMBL/GenBank/DDBJ databases">
        <authorList>
            <person name="Ichikawa N."/>
            <person name="Kimura A."/>
            <person name="Kitahashi Y."/>
            <person name="Uohara A."/>
        </authorList>
    </citation>
    <scope>NUCLEOTIDE SEQUENCE [LARGE SCALE GENOMIC DNA]</scope>
    <source>
        <strain evidence="2 3">NBRC 108638</strain>
    </source>
</reference>
<reference evidence="2 3" key="1">
    <citation type="submission" date="2020-03" db="EMBL/GenBank/DDBJ databases">
        <title>Whole genome shotgun sequence of Phytohabitans rumicis NBRC 108638.</title>
        <authorList>
            <person name="Komaki H."/>
            <person name="Tamura T."/>
        </authorList>
    </citation>
    <scope>NUCLEOTIDE SEQUENCE [LARGE SCALE GENOMIC DNA]</scope>
    <source>
        <strain evidence="2 3">NBRC 108638</strain>
    </source>
</reference>
<gene>
    <name evidence="2" type="ORF">Prum_045650</name>
</gene>
<feature type="region of interest" description="Disordered" evidence="1">
    <location>
        <begin position="243"/>
        <end position="267"/>
    </location>
</feature>
<organism evidence="2 3">
    <name type="scientific">Phytohabitans rumicis</name>
    <dbReference type="NCBI Taxonomy" id="1076125"/>
    <lineage>
        <taxon>Bacteria</taxon>
        <taxon>Bacillati</taxon>
        <taxon>Actinomycetota</taxon>
        <taxon>Actinomycetes</taxon>
        <taxon>Micromonosporales</taxon>
        <taxon>Micromonosporaceae</taxon>
    </lineage>
</organism>
<evidence type="ECO:0000313" key="2">
    <source>
        <dbReference type="EMBL" id="GFJ90923.1"/>
    </source>
</evidence>
<protein>
    <recommendedName>
        <fullName evidence="4">DUF559 domain-containing protein</fullName>
    </recommendedName>
</protein>
<evidence type="ECO:0008006" key="4">
    <source>
        <dbReference type="Google" id="ProtNLM"/>
    </source>
</evidence>
<name>A0A6V8L0V7_9ACTN</name>
<sequence length="313" mass="34984">MAPPPQRPRALQWQVFRGSDAVRRDLLSGKQLRGAAWMRVHHDVYADSRLDRDHALACRAFGLRLPVSAVFAGPSAAHLHGVEHAAGFADDVHVIVPPETGVRSRPAMRVHAIELESDEWEAINGLRRTTPMRTVWDVACWSELAHAVGILDRLLDDGLVAPDDLTAIAARYEDSPSLGRALRVFELADARSRSHEESHLRIRLVVAGLPPPMARYPVELNSGRVLHPGVAWPDFRVAVELDERSPTNDERPLNDERPSTNDGDPEILRRYQRSQLIAAGWDVLHVTGQQLQRDFTTFVTDVRKALLGRGWLP</sequence>
<dbReference type="RefSeq" id="WP_178132659.1">
    <property type="nucleotide sequence ID" value="NZ_BAABJB010000062.1"/>
</dbReference>
<dbReference type="EMBL" id="BLPG01000001">
    <property type="protein sequence ID" value="GFJ90923.1"/>
    <property type="molecule type" value="Genomic_DNA"/>
</dbReference>